<feature type="domain" description="HDOD" evidence="1">
    <location>
        <begin position="23"/>
        <end position="219"/>
    </location>
</feature>
<accession>A0A9X4MHV5</accession>
<evidence type="ECO:0000259" key="1">
    <source>
        <dbReference type="PROSITE" id="PS51833"/>
    </source>
</evidence>
<dbReference type="InterPro" id="IPR052340">
    <property type="entry name" value="RNase_Y/CdgJ"/>
</dbReference>
<reference evidence="2" key="1">
    <citation type="journal article" date="2022" name="bioRxiv">
        <title>Thiovibrio frasassiensisgen. nov., sp. nov., an autotrophic, elemental sulfur disproportionating bacterium isolated from sulfidic karst sediment, and proposal of Thiovibrionaceae fam. nov.</title>
        <authorList>
            <person name="Aronson H."/>
            <person name="Thomas C."/>
            <person name="Bhattacharyya M."/>
            <person name="Eckstein S."/>
            <person name="Jensen S."/>
            <person name="Barco R."/>
            <person name="Macalady J."/>
            <person name="Amend J."/>
        </authorList>
    </citation>
    <scope>NUCLEOTIDE SEQUENCE</scope>
    <source>
        <strain evidence="2">RS19-109</strain>
    </source>
</reference>
<dbReference type="NCBIfam" id="TIGR00277">
    <property type="entry name" value="HDIG"/>
    <property type="match status" value="1"/>
</dbReference>
<comment type="caution">
    <text evidence="2">The sequence shown here is derived from an EMBL/GenBank/DDBJ whole genome shotgun (WGS) entry which is preliminary data.</text>
</comment>
<dbReference type="InterPro" id="IPR013976">
    <property type="entry name" value="HDOD"/>
</dbReference>
<dbReference type="Proteomes" id="UP001154240">
    <property type="component" value="Unassembled WGS sequence"/>
</dbReference>
<keyword evidence="3" id="KW-1185">Reference proteome</keyword>
<name>A0A9X4MHV5_9BACT</name>
<evidence type="ECO:0000313" key="2">
    <source>
        <dbReference type="EMBL" id="MDG4476907.1"/>
    </source>
</evidence>
<dbReference type="PANTHER" id="PTHR33525">
    <property type="match status" value="1"/>
</dbReference>
<dbReference type="SUPFAM" id="SSF109604">
    <property type="entry name" value="HD-domain/PDEase-like"/>
    <property type="match status" value="1"/>
</dbReference>
<dbReference type="PROSITE" id="PS51833">
    <property type="entry name" value="HDOD"/>
    <property type="match status" value="1"/>
</dbReference>
<organism evidence="2 3">
    <name type="scientific">Thiovibrio frasassiensis</name>
    <dbReference type="NCBI Taxonomy" id="2984131"/>
    <lineage>
        <taxon>Bacteria</taxon>
        <taxon>Pseudomonadati</taxon>
        <taxon>Thermodesulfobacteriota</taxon>
        <taxon>Desulfobulbia</taxon>
        <taxon>Desulfobulbales</taxon>
        <taxon>Thiovibrionaceae</taxon>
        <taxon>Thiovibrio</taxon>
    </lineage>
</organism>
<gene>
    <name evidence="2" type="ORF">OLX77_12150</name>
</gene>
<proteinExistence type="predicted"/>
<dbReference type="PANTHER" id="PTHR33525:SF3">
    <property type="entry name" value="RIBONUCLEASE Y"/>
    <property type="match status" value="1"/>
</dbReference>
<protein>
    <submittedName>
        <fullName evidence="2">HDOD domain-containing protein</fullName>
    </submittedName>
</protein>
<dbReference type="RefSeq" id="WP_307633872.1">
    <property type="nucleotide sequence ID" value="NZ_JAPHEH010000001.1"/>
</dbReference>
<evidence type="ECO:0000313" key="3">
    <source>
        <dbReference type="Proteomes" id="UP001154240"/>
    </source>
</evidence>
<reference evidence="2" key="2">
    <citation type="submission" date="2022-10" db="EMBL/GenBank/DDBJ databases">
        <authorList>
            <person name="Aronson H.S."/>
        </authorList>
    </citation>
    <scope>NUCLEOTIDE SEQUENCE</scope>
    <source>
        <strain evidence="2">RS19-109</strain>
    </source>
</reference>
<dbReference type="InterPro" id="IPR006675">
    <property type="entry name" value="HDIG_dom"/>
</dbReference>
<dbReference type="Gene3D" id="1.10.3210.10">
    <property type="entry name" value="Hypothetical protein af1432"/>
    <property type="match status" value="1"/>
</dbReference>
<dbReference type="AlphaFoldDB" id="A0A9X4MHV5"/>
<dbReference type="Pfam" id="PF08668">
    <property type="entry name" value="HDOD"/>
    <property type="match status" value="1"/>
</dbReference>
<dbReference type="InterPro" id="IPR003607">
    <property type="entry name" value="HD/PDEase_dom"/>
</dbReference>
<sequence length="294" mass="32937">MDTGKSPELSLADLLERVETSAIASIKGTVSGILSIISDPAASSSDLIQLIEVDPPLAAKILRVANSSYYATSRTISDIHQALIWVGFDTLKEIILTQKMSELFHDGMSVCGYSHLHLWRHSLAVALLAKTIYRREFGEKGNNAYAAGLMHDIGVIVEDQLLHREFISMVQAMEKSPQALTEAELSLFGYDHGRVGRALAEKWNFPAELIEGIGFHHNPEGASEKHCLFTKTIFIADYLMFEQGYGYVRMPLPDREILQQYVRDLGLQWYALRLIVELVREELGQIEQKGYLAV</sequence>
<dbReference type="EMBL" id="JAPHEH010000001">
    <property type="protein sequence ID" value="MDG4476907.1"/>
    <property type="molecule type" value="Genomic_DNA"/>
</dbReference>
<dbReference type="CDD" id="cd00077">
    <property type="entry name" value="HDc"/>
    <property type="match status" value="1"/>
</dbReference>
<dbReference type="SMART" id="SM00471">
    <property type="entry name" value="HDc"/>
    <property type="match status" value="1"/>
</dbReference>